<accession>A0A0H5NEP6</accession>
<dbReference type="KEGG" id="nfr:ERS450000_00311"/>
<dbReference type="Gene3D" id="2.40.400.10">
    <property type="entry name" value="Acetoacetate decarboxylase-like"/>
    <property type="match status" value="1"/>
</dbReference>
<name>A0A0H5NEP6_NOCFR</name>
<dbReference type="InterPro" id="IPR023375">
    <property type="entry name" value="ADC_dom_sf"/>
</dbReference>
<sequence length="243" mass="26172">MNSASPAGSTSALHAPQLIANSRMLYLVWLPADPEAVAKLVPAGLTPREDRACYLNQYVVDDPMQTSNGAAAVDSFGAYSLTYLGVDLADLDTEAGVPARWWTHYFNSSEAMNRYAAERGVPASGGHTELTVTETGVVATTFLDGTPTIRTTARFDAGPTVRSTGQLRYVTRDAEGFVSGRYPFVAQMMPGFTVESLEFLDPTHDVYALRPADPLTVTFGFYSPDITFCYPGGEGPLGSRHGR</sequence>
<dbReference type="SUPFAM" id="SSF160104">
    <property type="entry name" value="Acetoacetate decarboxylase-like"/>
    <property type="match status" value="1"/>
</dbReference>
<dbReference type="AlphaFoldDB" id="A0A0H5NEP6"/>
<dbReference type="Proteomes" id="UP000057820">
    <property type="component" value="Chromosome 1"/>
</dbReference>
<evidence type="ECO:0000313" key="1">
    <source>
        <dbReference type="EMBL" id="CRY73784.1"/>
    </source>
</evidence>
<evidence type="ECO:0008006" key="3">
    <source>
        <dbReference type="Google" id="ProtNLM"/>
    </source>
</evidence>
<proteinExistence type="predicted"/>
<dbReference type="EMBL" id="LN868938">
    <property type="protein sequence ID" value="CRY73784.1"/>
    <property type="molecule type" value="Genomic_DNA"/>
</dbReference>
<gene>
    <name evidence="1" type="ORF">ERS450000_00311</name>
</gene>
<reference evidence="2" key="1">
    <citation type="submission" date="2015-03" db="EMBL/GenBank/DDBJ databases">
        <authorList>
            <consortium name="Pathogen Informatics"/>
        </authorList>
    </citation>
    <scope>NUCLEOTIDE SEQUENCE [LARGE SCALE GENOMIC DNA]</scope>
    <source>
        <strain evidence="2">NCTC11134</strain>
    </source>
</reference>
<evidence type="ECO:0000313" key="2">
    <source>
        <dbReference type="Proteomes" id="UP000057820"/>
    </source>
</evidence>
<organism evidence="1 2">
    <name type="scientific">Nocardia farcinica</name>
    <dbReference type="NCBI Taxonomy" id="37329"/>
    <lineage>
        <taxon>Bacteria</taxon>
        <taxon>Bacillati</taxon>
        <taxon>Actinomycetota</taxon>
        <taxon>Actinomycetes</taxon>
        <taxon>Mycobacteriales</taxon>
        <taxon>Nocardiaceae</taxon>
        <taxon>Nocardia</taxon>
    </lineage>
</organism>
<protein>
    <recommendedName>
        <fullName evidence="3">Acetoacetate decarboxylase</fullName>
    </recommendedName>
</protein>
<dbReference type="RefSeq" id="WP_060593230.1">
    <property type="nucleotide sequence ID" value="NZ_CP031418.1"/>
</dbReference>